<keyword evidence="2" id="KW-1185">Reference proteome</keyword>
<reference evidence="1 2" key="2">
    <citation type="journal article" date="2022" name="Mol. Ecol. Resour.">
        <title>The genomes of chicory, endive, great burdock and yacon provide insights into Asteraceae paleo-polyploidization history and plant inulin production.</title>
        <authorList>
            <person name="Fan W."/>
            <person name="Wang S."/>
            <person name="Wang H."/>
            <person name="Wang A."/>
            <person name="Jiang F."/>
            <person name="Liu H."/>
            <person name="Zhao H."/>
            <person name="Xu D."/>
            <person name="Zhang Y."/>
        </authorList>
    </citation>
    <scope>NUCLEOTIDE SEQUENCE [LARGE SCALE GENOMIC DNA]</scope>
    <source>
        <strain evidence="2">cv. Punajuju</strain>
        <tissue evidence="1">Leaves</tissue>
    </source>
</reference>
<sequence>MMKLTMVQYQEAIASSIIGGLGKRRQQPIATDVTSIEEKHLQFQHNKSLLLLGHKGTRIVRLASSRADLVIRKLFELEQLIRTISAPEILFQEEDDVLVLDIQSHVYE</sequence>
<proteinExistence type="predicted"/>
<reference evidence="2" key="1">
    <citation type="journal article" date="2022" name="Mol. Ecol. Resour.">
        <title>The genomes of chicory, endive, great burdock and yacon provide insights into Asteraceae palaeo-polyploidization history and plant inulin production.</title>
        <authorList>
            <person name="Fan W."/>
            <person name="Wang S."/>
            <person name="Wang H."/>
            <person name="Wang A."/>
            <person name="Jiang F."/>
            <person name="Liu H."/>
            <person name="Zhao H."/>
            <person name="Xu D."/>
            <person name="Zhang Y."/>
        </authorList>
    </citation>
    <scope>NUCLEOTIDE SEQUENCE [LARGE SCALE GENOMIC DNA]</scope>
    <source>
        <strain evidence="2">cv. Punajuju</strain>
    </source>
</reference>
<organism evidence="1 2">
    <name type="scientific">Cichorium intybus</name>
    <name type="common">Chicory</name>
    <dbReference type="NCBI Taxonomy" id="13427"/>
    <lineage>
        <taxon>Eukaryota</taxon>
        <taxon>Viridiplantae</taxon>
        <taxon>Streptophyta</taxon>
        <taxon>Embryophyta</taxon>
        <taxon>Tracheophyta</taxon>
        <taxon>Spermatophyta</taxon>
        <taxon>Magnoliopsida</taxon>
        <taxon>eudicotyledons</taxon>
        <taxon>Gunneridae</taxon>
        <taxon>Pentapetalae</taxon>
        <taxon>asterids</taxon>
        <taxon>campanulids</taxon>
        <taxon>Asterales</taxon>
        <taxon>Asteraceae</taxon>
        <taxon>Cichorioideae</taxon>
        <taxon>Cichorieae</taxon>
        <taxon>Cichoriinae</taxon>
        <taxon>Cichorium</taxon>
    </lineage>
</organism>
<accession>A0ACB8ZL01</accession>
<gene>
    <name evidence="1" type="ORF">L2E82_42376</name>
</gene>
<protein>
    <submittedName>
        <fullName evidence="1">Uncharacterized protein</fullName>
    </submittedName>
</protein>
<evidence type="ECO:0000313" key="1">
    <source>
        <dbReference type="EMBL" id="KAI3698662.1"/>
    </source>
</evidence>
<comment type="caution">
    <text evidence="1">The sequence shown here is derived from an EMBL/GenBank/DDBJ whole genome shotgun (WGS) entry which is preliminary data.</text>
</comment>
<name>A0ACB8ZL01_CICIN</name>
<dbReference type="Proteomes" id="UP001055811">
    <property type="component" value="Linkage Group LG08"/>
</dbReference>
<dbReference type="EMBL" id="CM042016">
    <property type="protein sequence ID" value="KAI3698662.1"/>
    <property type="molecule type" value="Genomic_DNA"/>
</dbReference>
<evidence type="ECO:0000313" key="2">
    <source>
        <dbReference type="Proteomes" id="UP001055811"/>
    </source>
</evidence>